<dbReference type="Pfam" id="PF13545">
    <property type="entry name" value="HTH_Crp_2"/>
    <property type="match status" value="1"/>
</dbReference>
<evidence type="ECO:0000256" key="1">
    <source>
        <dbReference type="ARBA" id="ARBA00023015"/>
    </source>
</evidence>
<dbReference type="InterPro" id="IPR036388">
    <property type="entry name" value="WH-like_DNA-bd_sf"/>
</dbReference>
<dbReference type="PANTHER" id="PTHR24567:SF26">
    <property type="entry name" value="REGULATORY PROTEIN YEIL"/>
    <property type="match status" value="1"/>
</dbReference>
<keyword evidence="3" id="KW-0804">Transcription</keyword>
<dbReference type="GO" id="GO:0003700">
    <property type="term" value="F:DNA-binding transcription factor activity"/>
    <property type="evidence" value="ECO:0007669"/>
    <property type="project" value="TreeGrafter"/>
</dbReference>
<dbReference type="SUPFAM" id="SSF46785">
    <property type="entry name" value="Winged helix' DNA-binding domain"/>
    <property type="match status" value="1"/>
</dbReference>
<dbReference type="GO" id="GO:0005829">
    <property type="term" value="C:cytosol"/>
    <property type="evidence" value="ECO:0007669"/>
    <property type="project" value="TreeGrafter"/>
</dbReference>
<dbReference type="SUPFAM" id="SSF51206">
    <property type="entry name" value="cAMP-binding domain-like"/>
    <property type="match status" value="1"/>
</dbReference>
<proteinExistence type="predicted"/>
<dbReference type="InterPro" id="IPR050397">
    <property type="entry name" value="Env_Response_Regulators"/>
</dbReference>
<dbReference type="InterPro" id="IPR012318">
    <property type="entry name" value="HTH_CRP"/>
</dbReference>
<evidence type="ECO:0000256" key="3">
    <source>
        <dbReference type="ARBA" id="ARBA00023163"/>
    </source>
</evidence>
<evidence type="ECO:0000313" key="5">
    <source>
        <dbReference type="EMBL" id="HEW45995.1"/>
    </source>
</evidence>
<comment type="caution">
    <text evidence="5">The sequence shown here is derived from an EMBL/GenBank/DDBJ whole genome shotgun (WGS) entry which is preliminary data.</text>
</comment>
<dbReference type="CDD" id="cd00038">
    <property type="entry name" value="CAP_ED"/>
    <property type="match status" value="1"/>
</dbReference>
<keyword evidence="1" id="KW-0805">Transcription regulation</keyword>
<evidence type="ECO:0000256" key="2">
    <source>
        <dbReference type="ARBA" id="ARBA00023125"/>
    </source>
</evidence>
<feature type="domain" description="HTH crp-type" evidence="4">
    <location>
        <begin position="131"/>
        <end position="195"/>
    </location>
</feature>
<name>A0A7C2VFW9_9AQUI</name>
<dbReference type="Gene3D" id="1.10.10.10">
    <property type="entry name" value="Winged helix-like DNA-binding domain superfamily/Winged helix DNA-binding domain"/>
    <property type="match status" value="1"/>
</dbReference>
<organism evidence="5">
    <name type="scientific">Hydrogenobacter sp</name>
    <dbReference type="NCBI Taxonomy" id="2152829"/>
    <lineage>
        <taxon>Bacteria</taxon>
        <taxon>Pseudomonadati</taxon>
        <taxon>Aquificota</taxon>
        <taxon>Aquificia</taxon>
        <taxon>Aquificales</taxon>
        <taxon>Aquificaceae</taxon>
        <taxon>Hydrogenobacter</taxon>
    </lineage>
</organism>
<dbReference type="InterPro" id="IPR018490">
    <property type="entry name" value="cNMP-bd_dom_sf"/>
</dbReference>
<dbReference type="Gene3D" id="2.60.120.10">
    <property type="entry name" value="Jelly Rolls"/>
    <property type="match status" value="1"/>
</dbReference>
<dbReference type="SMART" id="SM00419">
    <property type="entry name" value="HTH_CRP"/>
    <property type="match status" value="1"/>
</dbReference>
<dbReference type="Pfam" id="PF00027">
    <property type="entry name" value="cNMP_binding"/>
    <property type="match status" value="1"/>
</dbReference>
<accession>A0A7C2VFW9</accession>
<sequence length="206" mass="23605">MLTTNFIERSYPPQKVERGSLIFSEGNVCSAVPFVKDGVLKVYLISQSGRELTLYRVLPNQMCIIAMLTAYSKGEYPAYTVAEEDSYVCMIPSEVAIRWFEENHWWRSLFMRVLSENLLNLMAMLNSMVSESVRERLISYLLSCSKDGSLIEKTHEEIAKDIGSARVVVSRVLKELEREGFIILRRGGLFIKDHEALSKRADRARL</sequence>
<dbReference type="PROSITE" id="PS51063">
    <property type="entry name" value="HTH_CRP_2"/>
    <property type="match status" value="1"/>
</dbReference>
<dbReference type="EMBL" id="DSFP01000040">
    <property type="protein sequence ID" value="HEW45995.1"/>
    <property type="molecule type" value="Genomic_DNA"/>
</dbReference>
<keyword evidence="2" id="KW-0238">DNA-binding</keyword>
<protein>
    <submittedName>
        <fullName evidence="5">Crp/Fnr family transcriptional regulator</fullName>
    </submittedName>
</protein>
<reference evidence="5" key="1">
    <citation type="journal article" date="2020" name="mSystems">
        <title>Genome- and Community-Level Interaction Insights into Carbon Utilization and Element Cycling Functions of Hydrothermarchaeota in Hydrothermal Sediment.</title>
        <authorList>
            <person name="Zhou Z."/>
            <person name="Liu Y."/>
            <person name="Xu W."/>
            <person name="Pan J."/>
            <person name="Luo Z.H."/>
            <person name="Li M."/>
        </authorList>
    </citation>
    <scope>NUCLEOTIDE SEQUENCE [LARGE SCALE GENOMIC DNA]</scope>
    <source>
        <strain evidence="5">SpSt-132</strain>
    </source>
</reference>
<dbReference type="InterPro" id="IPR014710">
    <property type="entry name" value="RmlC-like_jellyroll"/>
</dbReference>
<dbReference type="InterPro" id="IPR000595">
    <property type="entry name" value="cNMP-bd_dom"/>
</dbReference>
<evidence type="ECO:0000259" key="4">
    <source>
        <dbReference type="PROSITE" id="PS51063"/>
    </source>
</evidence>
<dbReference type="InterPro" id="IPR036390">
    <property type="entry name" value="WH_DNA-bd_sf"/>
</dbReference>
<dbReference type="PANTHER" id="PTHR24567">
    <property type="entry name" value="CRP FAMILY TRANSCRIPTIONAL REGULATORY PROTEIN"/>
    <property type="match status" value="1"/>
</dbReference>
<gene>
    <name evidence="5" type="ORF">ENO47_04905</name>
</gene>
<dbReference type="AlphaFoldDB" id="A0A7C2VFW9"/>
<dbReference type="GO" id="GO:0003677">
    <property type="term" value="F:DNA binding"/>
    <property type="evidence" value="ECO:0007669"/>
    <property type="project" value="UniProtKB-KW"/>
</dbReference>